<dbReference type="PANTHER" id="PTHR46652">
    <property type="entry name" value="LEUCINE-RICH REPEAT AND IQ DOMAIN-CONTAINING PROTEIN 1-RELATED"/>
    <property type="match status" value="1"/>
</dbReference>
<dbReference type="Gene3D" id="3.10.20.320">
    <property type="entry name" value="Putative peptidoglycan bound protein (lpxtg motif)"/>
    <property type="match status" value="2"/>
</dbReference>
<keyword evidence="2" id="KW-0677">Repeat</keyword>
<name>A0A200J708_9ENTE</name>
<dbReference type="PROSITE" id="PS51450">
    <property type="entry name" value="LRR"/>
    <property type="match status" value="1"/>
</dbReference>
<keyword evidence="4" id="KW-0472">Membrane</keyword>
<feature type="region of interest" description="Disordered" evidence="3">
    <location>
        <begin position="43"/>
        <end position="98"/>
    </location>
</feature>
<organism evidence="8">
    <name type="scientific">Candidatus Enterococcus dunnyi</name>
    <dbReference type="NCBI Taxonomy" id="1834192"/>
    <lineage>
        <taxon>Bacteria</taxon>
        <taxon>Bacillati</taxon>
        <taxon>Bacillota</taxon>
        <taxon>Bacilli</taxon>
        <taxon>Lactobacillales</taxon>
        <taxon>Enterococcaceae</taxon>
        <taxon>Enterococcus</taxon>
    </lineage>
</organism>
<evidence type="ECO:0000259" key="6">
    <source>
        <dbReference type="Pfam" id="PF06458"/>
    </source>
</evidence>
<feature type="domain" description="Internalin K" evidence="7">
    <location>
        <begin position="307"/>
        <end position="418"/>
    </location>
</feature>
<evidence type="ECO:0000256" key="3">
    <source>
        <dbReference type="SAM" id="MobiDB-lite"/>
    </source>
</evidence>
<keyword evidence="4" id="KW-0812">Transmembrane</keyword>
<evidence type="ECO:0000313" key="9">
    <source>
        <dbReference type="EMBL" id="WYJ93923.1"/>
    </source>
</evidence>
<dbReference type="InterPro" id="IPR050836">
    <property type="entry name" value="SDS22/Internalin_LRR"/>
</dbReference>
<dbReference type="PANTHER" id="PTHR46652:SF3">
    <property type="entry name" value="LEUCINE-RICH REPEAT-CONTAINING PROTEIN 9"/>
    <property type="match status" value="1"/>
</dbReference>
<evidence type="ECO:0000256" key="1">
    <source>
        <dbReference type="ARBA" id="ARBA00022614"/>
    </source>
</evidence>
<dbReference type="SUPFAM" id="SSF52058">
    <property type="entry name" value="L domain-like"/>
    <property type="match status" value="1"/>
</dbReference>
<evidence type="ECO:0000256" key="2">
    <source>
        <dbReference type="ARBA" id="ARBA00022737"/>
    </source>
</evidence>
<reference evidence="9" key="2">
    <citation type="submission" date="2017-05" db="EMBL/GenBank/DDBJ databases">
        <authorList>
            <consortium name="The Broad Institute Genomics Platform"/>
            <consortium name="The Broad Institute Genomic Center for Infectious Diseases"/>
            <person name="Earl A."/>
            <person name="Manson A."/>
            <person name="Schwartman J."/>
            <person name="Gilmore M."/>
            <person name="Abouelleil A."/>
            <person name="Cao P."/>
            <person name="Chapman S."/>
            <person name="Cusick C."/>
            <person name="Shea T."/>
            <person name="Young S."/>
            <person name="Neafsey D."/>
            <person name="Nusbaum C."/>
            <person name="Birren B."/>
        </authorList>
    </citation>
    <scope>NUCLEOTIDE SEQUENCE</scope>
    <source>
        <strain evidence="9">9D6_DIV0238</strain>
    </source>
</reference>
<dbReference type="Pfam" id="PF06458">
    <property type="entry name" value="MucBP"/>
    <property type="match status" value="2"/>
</dbReference>
<dbReference type="Pfam" id="PF12799">
    <property type="entry name" value="LRR_4"/>
    <property type="match status" value="1"/>
</dbReference>
<dbReference type="RefSeq" id="WP_087640774.1">
    <property type="nucleotide sequence ID" value="NZ_CP147246.1"/>
</dbReference>
<dbReference type="InterPro" id="IPR009459">
    <property type="entry name" value="MucBP_dom"/>
</dbReference>
<feature type="chain" id="PRO_5012667932" description="MucBP domain-containing protein" evidence="5">
    <location>
        <begin position="37"/>
        <end position="653"/>
    </location>
</feature>
<proteinExistence type="predicted"/>
<keyword evidence="5" id="KW-0732">Signal</keyword>
<keyword evidence="10" id="KW-1185">Reference proteome</keyword>
<feature type="signal peptide" evidence="5">
    <location>
        <begin position="1"/>
        <end position="36"/>
    </location>
</feature>
<feature type="region of interest" description="Disordered" evidence="3">
    <location>
        <begin position="568"/>
        <end position="605"/>
    </location>
</feature>
<dbReference type="Pfam" id="PF22122">
    <property type="entry name" value="InlK_D2"/>
    <property type="match status" value="1"/>
</dbReference>
<dbReference type="AlphaFoldDB" id="A0A200J708"/>
<dbReference type="OrthoDB" id="2174091at2"/>
<dbReference type="EMBL" id="NIBQ01000002">
    <property type="protein sequence ID" value="OUZ32944.1"/>
    <property type="molecule type" value="Genomic_DNA"/>
</dbReference>
<sequence length="653" mass="71282">MKRTNLSAKHKQKVIHSFLLLSLLAPILLTPTVVFAEDFTVESDQETTMQTQESEETIESTSETTIDSTETSSTEEPVEPTPATEETTSSSTVESTISSDELMPKAAAFSADTITIADPFLKQDILKSLGLPADSELTQTDMEKLTYLSLSSAQISSLSGLETAVNLATIYINTNNAITDFSPLEQLTALTYVTLQTTSLNSTNFPDLRNSPGITNLSLGSTSIDNDVLPKIAQMTNLKRIYLDSNMAITTIEPLKALPNLTSLSVQFCGITDFTVINDFPVLSDLAAFGQNTGRNDPPTTIGRSTLDYDAENEILFIPFSMMPNRMTNFDGIAPPFTTSNSASNTYFDFNGEQLPASRLQITDLGITISGVSTEEFTGIHSFEYNARLNNPAGSYAKPDGYSFYAISSGTYLHQFNVVEDGKPVTINYQDDTGKELLPSETLNGLVSESFDIPSKEISGYELIDTIGKKSGVFSDQEQVVTFIYKKIPDPIIEKTGRVIVHYVDNDNQTLKDDFILSGTVGDSFSTEKIAIDGYVFKEVKGNETGLFTKEDQVVTYVYAIKDGKLEPVVPTTPSEPKEPVSPTEKAPTKSPTKEGNNPATLQKTTKVLNNTITGKKFPATGEQSNSGWLWLGLTLLVIVNTLAMLTKVRQEK</sequence>
<feature type="domain" description="MucBP" evidence="6">
    <location>
        <begin position="424"/>
        <end position="486"/>
    </location>
</feature>
<accession>A0A200J708</accession>
<reference evidence="8" key="1">
    <citation type="submission" date="2017-05" db="EMBL/GenBank/DDBJ databases">
        <title>The Genome Sequence of Enterococcus sp. 9D6_DIV0238.</title>
        <authorList>
            <consortium name="The Broad Institute Genomics Platform"/>
            <consortium name="The Broad Institute Genomic Center for Infectious Diseases"/>
            <person name="Earl A."/>
            <person name="Manson A."/>
            <person name="Schwartman J."/>
            <person name="Gilmore M."/>
            <person name="Abouelleil A."/>
            <person name="Cao P."/>
            <person name="Chapman S."/>
            <person name="Cusick C."/>
            <person name="Shea T."/>
            <person name="Young S."/>
            <person name="Neafsey D."/>
            <person name="Nusbaum C."/>
            <person name="Birren B."/>
        </authorList>
    </citation>
    <scope>NUCLEOTIDE SEQUENCE [LARGE SCALE GENOMIC DNA]</scope>
    <source>
        <strain evidence="8">9D6_DIV0238</strain>
    </source>
</reference>
<dbReference type="EMBL" id="CP147246">
    <property type="protein sequence ID" value="WYJ93923.1"/>
    <property type="molecule type" value="Genomic_DNA"/>
</dbReference>
<gene>
    <name evidence="9" type="ORF">A5889_001425</name>
    <name evidence="8" type="ORF">A5889_001653</name>
</gene>
<evidence type="ECO:0000259" key="7">
    <source>
        <dbReference type="Pfam" id="PF22122"/>
    </source>
</evidence>
<protein>
    <recommendedName>
        <fullName evidence="11">MucBP domain-containing protein</fullName>
    </recommendedName>
</protein>
<keyword evidence="1" id="KW-0433">Leucine-rich repeat</keyword>
<dbReference type="Gene3D" id="2.60.40.3890">
    <property type="match status" value="1"/>
</dbReference>
<evidence type="ECO:0000256" key="5">
    <source>
        <dbReference type="SAM" id="SignalP"/>
    </source>
</evidence>
<feature type="compositionally biased region" description="Low complexity" evidence="3">
    <location>
        <begin position="59"/>
        <end position="98"/>
    </location>
</feature>
<evidence type="ECO:0000313" key="10">
    <source>
        <dbReference type="Proteomes" id="UP000196151"/>
    </source>
</evidence>
<reference evidence="9" key="3">
    <citation type="submission" date="2024-03" db="EMBL/GenBank/DDBJ databases">
        <title>The Genome Sequence of Enterococcus sp. DIV0238c.</title>
        <authorList>
            <consortium name="The Broad Institute Genomics Platform"/>
            <consortium name="The Broad Institute Microbial Omics Core"/>
            <consortium name="The Broad Institute Genomic Center for Infectious Diseases"/>
            <person name="Earl A."/>
            <person name="Manson A."/>
            <person name="Gilmore M."/>
            <person name="Schwartman J."/>
            <person name="Shea T."/>
            <person name="Abouelleil A."/>
            <person name="Cao P."/>
            <person name="Chapman S."/>
            <person name="Cusick C."/>
            <person name="Young S."/>
            <person name="Neafsey D."/>
            <person name="Nusbaum C."/>
            <person name="Birren B."/>
        </authorList>
    </citation>
    <scope>NUCLEOTIDE SEQUENCE</scope>
    <source>
        <strain evidence="9">9D6_DIV0238</strain>
    </source>
</reference>
<dbReference type="NCBIfam" id="TIGR01167">
    <property type="entry name" value="LPXTG_anchor"/>
    <property type="match status" value="1"/>
</dbReference>
<dbReference type="Gene3D" id="3.80.10.10">
    <property type="entry name" value="Ribonuclease Inhibitor"/>
    <property type="match status" value="1"/>
</dbReference>
<feature type="domain" description="MucBP" evidence="6">
    <location>
        <begin position="499"/>
        <end position="559"/>
    </location>
</feature>
<dbReference type="InterPro" id="IPR054360">
    <property type="entry name" value="InlK_D2"/>
</dbReference>
<dbReference type="Proteomes" id="UP000196151">
    <property type="component" value="Chromosome"/>
</dbReference>
<feature type="compositionally biased region" description="Polar residues" evidence="3">
    <location>
        <begin position="590"/>
        <end position="605"/>
    </location>
</feature>
<feature type="transmembrane region" description="Helical" evidence="4">
    <location>
        <begin position="628"/>
        <end position="647"/>
    </location>
</feature>
<dbReference type="InterPro" id="IPR001611">
    <property type="entry name" value="Leu-rich_rpt"/>
</dbReference>
<evidence type="ECO:0000256" key="4">
    <source>
        <dbReference type="SAM" id="Phobius"/>
    </source>
</evidence>
<dbReference type="InterPro" id="IPR032675">
    <property type="entry name" value="LRR_dom_sf"/>
</dbReference>
<dbReference type="InterPro" id="IPR025875">
    <property type="entry name" value="Leu-rich_rpt_4"/>
</dbReference>
<evidence type="ECO:0000313" key="8">
    <source>
        <dbReference type="EMBL" id="OUZ32944.1"/>
    </source>
</evidence>
<keyword evidence="4" id="KW-1133">Transmembrane helix</keyword>
<evidence type="ECO:0008006" key="11">
    <source>
        <dbReference type="Google" id="ProtNLM"/>
    </source>
</evidence>